<keyword evidence="3" id="KW-1185">Reference proteome</keyword>
<feature type="chain" id="PRO_5043384056" evidence="1">
    <location>
        <begin position="20"/>
        <end position="144"/>
    </location>
</feature>
<comment type="caution">
    <text evidence="2">The sequence shown here is derived from an EMBL/GenBank/DDBJ whole genome shotgun (WGS) entry which is preliminary data.</text>
</comment>
<keyword evidence="1" id="KW-0732">Signal</keyword>
<feature type="signal peptide" evidence="1">
    <location>
        <begin position="1"/>
        <end position="19"/>
    </location>
</feature>
<proteinExistence type="predicted"/>
<evidence type="ECO:0000256" key="1">
    <source>
        <dbReference type="SAM" id="SignalP"/>
    </source>
</evidence>
<protein>
    <submittedName>
        <fullName evidence="2">Uncharacterized protein</fullName>
    </submittedName>
</protein>
<dbReference type="Proteomes" id="UP001066276">
    <property type="component" value="Chromosome 2_1"/>
</dbReference>
<name>A0AAV7VIE0_PLEWA</name>
<gene>
    <name evidence="2" type="ORF">NDU88_003891</name>
</gene>
<organism evidence="2 3">
    <name type="scientific">Pleurodeles waltl</name>
    <name type="common">Iberian ribbed newt</name>
    <dbReference type="NCBI Taxonomy" id="8319"/>
    <lineage>
        <taxon>Eukaryota</taxon>
        <taxon>Metazoa</taxon>
        <taxon>Chordata</taxon>
        <taxon>Craniata</taxon>
        <taxon>Vertebrata</taxon>
        <taxon>Euteleostomi</taxon>
        <taxon>Amphibia</taxon>
        <taxon>Batrachia</taxon>
        <taxon>Caudata</taxon>
        <taxon>Salamandroidea</taxon>
        <taxon>Salamandridae</taxon>
        <taxon>Pleurodelinae</taxon>
        <taxon>Pleurodeles</taxon>
    </lineage>
</organism>
<evidence type="ECO:0000313" key="2">
    <source>
        <dbReference type="EMBL" id="KAJ1200063.1"/>
    </source>
</evidence>
<dbReference type="EMBL" id="JANPWB010000003">
    <property type="protein sequence ID" value="KAJ1200063.1"/>
    <property type="molecule type" value="Genomic_DNA"/>
</dbReference>
<accession>A0AAV7VIE0</accession>
<evidence type="ECO:0000313" key="3">
    <source>
        <dbReference type="Proteomes" id="UP001066276"/>
    </source>
</evidence>
<sequence length="144" mass="16122">MTTASDITAFLAVCWGAVAMQQIPLPKTQCAGVARMLSKSCSRVRWGTRMHLVQTNLKKGKIQHNRQVMPSCDTKKYDKVANWQATKMNKKIKFRCWEALLGEDGSSPKVVSTNGAGCMSARTLFMEDFTHEEQRPAGSDPRRN</sequence>
<dbReference type="AlphaFoldDB" id="A0AAV7VIE0"/>
<reference evidence="2" key="1">
    <citation type="journal article" date="2022" name="bioRxiv">
        <title>Sequencing and chromosome-scale assembly of the giantPleurodeles waltlgenome.</title>
        <authorList>
            <person name="Brown T."/>
            <person name="Elewa A."/>
            <person name="Iarovenko S."/>
            <person name="Subramanian E."/>
            <person name="Araus A.J."/>
            <person name="Petzold A."/>
            <person name="Susuki M."/>
            <person name="Suzuki K.-i.T."/>
            <person name="Hayashi T."/>
            <person name="Toyoda A."/>
            <person name="Oliveira C."/>
            <person name="Osipova E."/>
            <person name="Leigh N.D."/>
            <person name="Simon A."/>
            <person name="Yun M.H."/>
        </authorList>
    </citation>
    <scope>NUCLEOTIDE SEQUENCE</scope>
    <source>
        <strain evidence="2">20211129_DDA</strain>
        <tissue evidence="2">Liver</tissue>
    </source>
</reference>